<sequence>MNLKKHIVLAMPSHSNFCSPMIENLKFHGYSVTFIDASPEHLKKMRLSFIDKCIHFIRKALFKNSDYKELKKTWLKEDYISKMIDQIPLLTDHDHILVIRPDLFSQDRLQQLRQKSEHNYVGYQWNGLDRFPDTVARIGLFDRFFVFDHSDLNNPKFDTLNLIGITNFSFDMHQPTSTHHKGQRAYFVGLHFDERVETLTQCADILSKLGIQLDFNIRILKNIETSRKKYDDAQIKIIKKNIDFSKNIEHIYQASILVDILNPIHQGLSFRTFEALYYQKKLITSNANIKNYDFYHPDNIFIWETNNLPQLKDFLARPYTQIDQNIVEKYCFHNWLKNILDIAPYQKIVLPD</sequence>
<reference evidence="1 2" key="1">
    <citation type="submission" date="2020-03" db="EMBL/GenBank/DDBJ databases">
        <authorList>
            <person name="Zhu W."/>
        </authorList>
    </citation>
    <scope>NUCLEOTIDE SEQUENCE [LARGE SCALE GENOMIC DNA]</scope>
    <source>
        <strain evidence="1 2">185</strain>
    </source>
</reference>
<evidence type="ECO:0000313" key="2">
    <source>
        <dbReference type="Proteomes" id="UP000501939"/>
    </source>
</evidence>
<dbReference type="AlphaFoldDB" id="A0A6G8S8P4"/>
<evidence type="ECO:0000313" key="1">
    <source>
        <dbReference type="EMBL" id="QIO10303.1"/>
    </source>
</evidence>
<gene>
    <name evidence="1" type="ORF">G8D99_02635</name>
</gene>
<organism evidence="1 2">
    <name type="scientific">Acinetobacter lanii</name>
    <dbReference type="NCBI Taxonomy" id="2715163"/>
    <lineage>
        <taxon>Bacteria</taxon>
        <taxon>Pseudomonadati</taxon>
        <taxon>Pseudomonadota</taxon>
        <taxon>Gammaproteobacteria</taxon>
        <taxon>Moraxellales</taxon>
        <taxon>Moraxellaceae</taxon>
        <taxon>Acinetobacter</taxon>
    </lineage>
</organism>
<protein>
    <submittedName>
        <fullName evidence="1">Uncharacterized protein</fullName>
    </submittedName>
</protein>
<dbReference type="EMBL" id="CP049916">
    <property type="protein sequence ID" value="QIO10303.1"/>
    <property type="molecule type" value="Genomic_DNA"/>
</dbReference>
<proteinExistence type="predicted"/>
<name>A0A6G8S8P4_9GAMM</name>
<dbReference type="KEGG" id="alj:G8D99_02635"/>
<dbReference type="Proteomes" id="UP000501939">
    <property type="component" value="Chromosome"/>
</dbReference>
<keyword evidence="2" id="KW-1185">Reference proteome</keyword>
<accession>A0A6G8S8P4</accession>